<dbReference type="SMART" id="SM00850">
    <property type="entry name" value="LytTR"/>
    <property type="match status" value="1"/>
</dbReference>
<dbReference type="SMART" id="SM00448">
    <property type="entry name" value="REC"/>
    <property type="match status" value="1"/>
</dbReference>
<dbReference type="InterPro" id="IPR001789">
    <property type="entry name" value="Sig_transdc_resp-reg_receiver"/>
</dbReference>
<evidence type="ECO:0000259" key="5">
    <source>
        <dbReference type="PROSITE" id="PS50930"/>
    </source>
</evidence>
<protein>
    <recommendedName>
        <fullName evidence="1">Stage 0 sporulation protein A homolog</fullName>
    </recommendedName>
</protein>
<dbReference type="Pfam" id="PF00072">
    <property type="entry name" value="Response_reg"/>
    <property type="match status" value="1"/>
</dbReference>
<keyword evidence="6" id="KW-0238">DNA-binding</keyword>
<evidence type="ECO:0000259" key="4">
    <source>
        <dbReference type="PROSITE" id="PS50110"/>
    </source>
</evidence>
<comment type="caution">
    <text evidence="6">The sequence shown here is derived from an EMBL/GenBank/DDBJ whole genome shotgun (WGS) entry which is preliminary data.</text>
</comment>
<feature type="modified residue" description="4-aspartylphosphate" evidence="3">
    <location>
        <position position="59"/>
    </location>
</feature>
<evidence type="ECO:0000313" key="7">
    <source>
        <dbReference type="Proteomes" id="UP000824007"/>
    </source>
</evidence>
<dbReference type="EMBL" id="DXDD01000102">
    <property type="protein sequence ID" value="HIY60667.1"/>
    <property type="molecule type" value="Genomic_DNA"/>
</dbReference>
<gene>
    <name evidence="6" type="ORF">H9831_08330</name>
</gene>
<dbReference type="InterPro" id="IPR046947">
    <property type="entry name" value="LytR-like"/>
</dbReference>
<organism evidence="6 7">
    <name type="scientific">Candidatus Eisenbergiella pullistercoris</name>
    <dbReference type="NCBI Taxonomy" id="2838555"/>
    <lineage>
        <taxon>Bacteria</taxon>
        <taxon>Bacillati</taxon>
        <taxon>Bacillota</taxon>
        <taxon>Clostridia</taxon>
        <taxon>Lachnospirales</taxon>
        <taxon>Lachnospiraceae</taxon>
        <taxon>Eisenbergiella</taxon>
    </lineage>
</organism>
<dbReference type="PROSITE" id="PS50110">
    <property type="entry name" value="RESPONSE_REGULATORY"/>
    <property type="match status" value="1"/>
</dbReference>
<comment type="function">
    <text evidence="2">May play the central regulatory role in sporulation. It may be an element of the effector pathway responsible for the activation of sporulation genes in response to nutritional stress. Spo0A may act in concert with spo0H (a sigma factor) to control the expression of some genes that are critical to the sporulation process.</text>
</comment>
<feature type="domain" description="Response regulatory" evidence="4">
    <location>
        <begin position="3"/>
        <end position="122"/>
    </location>
</feature>
<dbReference type="InterPro" id="IPR011006">
    <property type="entry name" value="CheY-like_superfamily"/>
</dbReference>
<evidence type="ECO:0000256" key="1">
    <source>
        <dbReference type="ARBA" id="ARBA00018672"/>
    </source>
</evidence>
<dbReference type="Proteomes" id="UP000824007">
    <property type="component" value="Unassembled WGS sequence"/>
</dbReference>
<dbReference type="Gene3D" id="3.40.50.2300">
    <property type="match status" value="1"/>
</dbReference>
<dbReference type="Pfam" id="PF04397">
    <property type="entry name" value="LytTR"/>
    <property type="match status" value="1"/>
</dbReference>
<dbReference type="SUPFAM" id="SSF52172">
    <property type="entry name" value="CheY-like"/>
    <property type="match status" value="1"/>
</dbReference>
<dbReference type="PROSITE" id="PS50930">
    <property type="entry name" value="HTH_LYTTR"/>
    <property type="match status" value="1"/>
</dbReference>
<feature type="domain" description="HTH LytTR-type" evidence="5">
    <location>
        <begin position="133"/>
        <end position="232"/>
    </location>
</feature>
<reference evidence="6" key="1">
    <citation type="journal article" date="2021" name="PeerJ">
        <title>Extensive microbial diversity within the chicken gut microbiome revealed by metagenomics and culture.</title>
        <authorList>
            <person name="Gilroy R."/>
            <person name="Ravi A."/>
            <person name="Getino M."/>
            <person name="Pursley I."/>
            <person name="Horton D.L."/>
            <person name="Alikhan N.F."/>
            <person name="Baker D."/>
            <person name="Gharbi K."/>
            <person name="Hall N."/>
            <person name="Watson M."/>
            <person name="Adriaenssens E.M."/>
            <person name="Foster-Nyarko E."/>
            <person name="Jarju S."/>
            <person name="Secka A."/>
            <person name="Antonio M."/>
            <person name="Oren A."/>
            <person name="Chaudhuri R.R."/>
            <person name="La Ragione R."/>
            <person name="Hildebrand F."/>
            <person name="Pallen M.J."/>
        </authorList>
    </citation>
    <scope>NUCLEOTIDE SEQUENCE</scope>
    <source>
        <strain evidence="6">ChiSxjej3B15-24422</strain>
    </source>
</reference>
<name>A0A9D2C5W7_9FIRM</name>
<dbReference type="InterPro" id="IPR007492">
    <property type="entry name" value="LytTR_DNA-bd_dom"/>
</dbReference>
<sequence length="241" mass="28593">MIRICLVDEEAEFLALMKELIGNFLAQKAILCEIDTYENPELLYWEFLEKREYDICFLDIEMPQMDGRKLAEKIRSLSDSTNLVFLTSHKEFIKAGYRVRAFDFITKDMAGEEIPDVLDRLLQKLRRDEKKFYTIRTHSRYEKIPYHDIICIYKQDQNVRFVLKTEERQERKAIRKVLEELDGNGFLLVERGCIVNLEHIDRIHARQVLLSNGRALTISKEHIQEVRERLGMYCANQAADR</sequence>
<evidence type="ECO:0000313" key="6">
    <source>
        <dbReference type="EMBL" id="HIY60667.1"/>
    </source>
</evidence>
<reference evidence="6" key="2">
    <citation type="submission" date="2021-04" db="EMBL/GenBank/DDBJ databases">
        <authorList>
            <person name="Gilroy R."/>
        </authorList>
    </citation>
    <scope>NUCLEOTIDE SEQUENCE</scope>
    <source>
        <strain evidence="6">ChiSxjej3B15-24422</strain>
    </source>
</reference>
<proteinExistence type="predicted"/>
<evidence type="ECO:0000256" key="2">
    <source>
        <dbReference type="ARBA" id="ARBA00024867"/>
    </source>
</evidence>
<dbReference type="AlphaFoldDB" id="A0A9D2C5W7"/>
<keyword evidence="3" id="KW-0597">Phosphoprotein</keyword>
<accession>A0A9D2C5W7</accession>
<evidence type="ECO:0000256" key="3">
    <source>
        <dbReference type="PROSITE-ProRule" id="PRU00169"/>
    </source>
</evidence>
<dbReference type="Gene3D" id="2.40.50.1020">
    <property type="entry name" value="LytTr DNA-binding domain"/>
    <property type="match status" value="1"/>
</dbReference>
<dbReference type="GO" id="GO:0000156">
    <property type="term" value="F:phosphorelay response regulator activity"/>
    <property type="evidence" value="ECO:0007669"/>
    <property type="project" value="InterPro"/>
</dbReference>
<dbReference type="PANTHER" id="PTHR37299">
    <property type="entry name" value="TRANSCRIPTIONAL REGULATOR-RELATED"/>
    <property type="match status" value="1"/>
</dbReference>
<dbReference type="PANTHER" id="PTHR37299:SF1">
    <property type="entry name" value="STAGE 0 SPORULATION PROTEIN A HOMOLOG"/>
    <property type="match status" value="1"/>
</dbReference>
<dbReference type="GO" id="GO:0003677">
    <property type="term" value="F:DNA binding"/>
    <property type="evidence" value="ECO:0007669"/>
    <property type="project" value="UniProtKB-KW"/>
</dbReference>